<dbReference type="PANTHER" id="PTHR11360">
    <property type="entry name" value="MONOCARBOXYLATE TRANSPORTER"/>
    <property type="match status" value="1"/>
</dbReference>
<feature type="transmembrane region" description="Helical" evidence="1">
    <location>
        <begin position="307"/>
        <end position="323"/>
    </location>
</feature>
<sequence>MARLDTWLERLGNRWFFYGWLIVFSSFTSSMINAGTGSYALGFFIIPMGEEIGISRTQFSVIPIFKLATIPILPLLGLLVDRRHGGRIIVSVGSLVGGTALAFTSQIDKVWQFYMLYGIIYGFGTAAMGSQLVGPSLMAKWFVRMRGRAMAIGTMGISAGGVVVAPVAGLAISTLGWRAAWVVLGMMAVVAIVPVSSLFLRRSPEDIGLLPDGNTSDSNAEVTADNEVNSWTLKQSIRNTQFWILLLIQCLGLSGLVVVLFHEVAYIQDKGLNIQSATLIATSLATSAMISKLPFGYLAEKMDIRRVLALCLIPAGLSTYMIIPIDSVWILVIWGVIHGFFMGGFPTLTNVALPEYFGRQYMGSIRGVIAPITMIISALSPLIAGILWEESYSYSVAFFLFGSAWIIGGLLTFTLSKPKNPPAVKNITDQKMPV</sequence>
<feature type="transmembrane region" description="Helical" evidence="1">
    <location>
        <begin position="274"/>
        <end position="295"/>
    </location>
</feature>
<name>A0A381Y5D0_9ZZZZ</name>
<dbReference type="EMBL" id="UINC01017361">
    <property type="protein sequence ID" value="SVA71861.1"/>
    <property type="molecule type" value="Genomic_DNA"/>
</dbReference>
<dbReference type="GO" id="GO:0022857">
    <property type="term" value="F:transmembrane transporter activity"/>
    <property type="evidence" value="ECO:0007669"/>
    <property type="project" value="InterPro"/>
</dbReference>
<feature type="transmembrane region" description="Helical" evidence="1">
    <location>
        <begin position="394"/>
        <end position="415"/>
    </location>
</feature>
<feature type="transmembrane region" description="Helical" evidence="1">
    <location>
        <begin position="87"/>
        <end position="107"/>
    </location>
</feature>
<evidence type="ECO:0000256" key="1">
    <source>
        <dbReference type="SAM" id="Phobius"/>
    </source>
</evidence>
<proteinExistence type="predicted"/>
<feature type="transmembrane region" description="Helical" evidence="1">
    <location>
        <begin position="113"/>
        <end position="137"/>
    </location>
</feature>
<feature type="transmembrane region" description="Helical" evidence="1">
    <location>
        <begin position="179"/>
        <end position="200"/>
    </location>
</feature>
<gene>
    <name evidence="3" type="ORF">METZ01_LOCUS124715</name>
</gene>
<accession>A0A381Y5D0</accession>
<evidence type="ECO:0000259" key="2">
    <source>
        <dbReference type="PROSITE" id="PS50850"/>
    </source>
</evidence>
<dbReference type="SUPFAM" id="SSF103473">
    <property type="entry name" value="MFS general substrate transporter"/>
    <property type="match status" value="1"/>
</dbReference>
<dbReference type="CDD" id="cd17355">
    <property type="entry name" value="MFS_YcxA_like"/>
    <property type="match status" value="1"/>
</dbReference>
<feature type="transmembrane region" description="Helical" evidence="1">
    <location>
        <begin position="329"/>
        <end position="353"/>
    </location>
</feature>
<reference evidence="3" key="1">
    <citation type="submission" date="2018-05" db="EMBL/GenBank/DDBJ databases">
        <authorList>
            <person name="Lanie J.A."/>
            <person name="Ng W.-L."/>
            <person name="Kazmierczak K.M."/>
            <person name="Andrzejewski T.M."/>
            <person name="Davidsen T.M."/>
            <person name="Wayne K.J."/>
            <person name="Tettelin H."/>
            <person name="Glass J.I."/>
            <person name="Rusch D."/>
            <person name="Podicherti R."/>
            <person name="Tsui H.-C.T."/>
            <person name="Winkler M.E."/>
        </authorList>
    </citation>
    <scope>NUCLEOTIDE SEQUENCE</scope>
</reference>
<dbReference type="Gene3D" id="1.20.1250.20">
    <property type="entry name" value="MFS general substrate transporter like domains"/>
    <property type="match status" value="2"/>
</dbReference>
<feature type="transmembrane region" description="Helical" evidence="1">
    <location>
        <begin position="58"/>
        <end position="80"/>
    </location>
</feature>
<feature type="transmembrane region" description="Helical" evidence="1">
    <location>
        <begin position="242"/>
        <end position="262"/>
    </location>
</feature>
<dbReference type="PROSITE" id="PS50850">
    <property type="entry name" value="MFS"/>
    <property type="match status" value="1"/>
</dbReference>
<keyword evidence="1" id="KW-0812">Transmembrane</keyword>
<protein>
    <recommendedName>
        <fullName evidence="2">Major facilitator superfamily (MFS) profile domain-containing protein</fullName>
    </recommendedName>
</protein>
<feature type="transmembrane region" description="Helical" evidence="1">
    <location>
        <begin position="20"/>
        <end position="46"/>
    </location>
</feature>
<dbReference type="InterPro" id="IPR036259">
    <property type="entry name" value="MFS_trans_sf"/>
</dbReference>
<feature type="transmembrane region" description="Helical" evidence="1">
    <location>
        <begin position="149"/>
        <end position="173"/>
    </location>
</feature>
<dbReference type="Pfam" id="PF07690">
    <property type="entry name" value="MFS_1"/>
    <property type="match status" value="1"/>
</dbReference>
<dbReference type="PANTHER" id="PTHR11360:SF284">
    <property type="entry name" value="EG:103B4.3 PROTEIN-RELATED"/>
    <property type="match status" value="1"/>
</dbReference>
<organism evidence="3">
    <name type="scientific">marine metagenome</name>
    <dbReference type="NCBI Taxonomy" id="408172"/>
    <lineage>
        <taxon>unclassified sequences</taxon>
        <taxon>metagenomes</taxon>
        <taxon>ecological metagenomes</taxon>
    </lineage>
</organism>
<keyword evidence="1" id="KW-0472">Membrane</keyword>
<feature type="transmembrane region" description="Helical" evidence="1">
    <location>
        <begin position="365"/>
        <end position="388"/>
    </location>
</feature>
<feature type="domain" description="Major facilitator superfamily (MFS) profile" evidence="2">
    <location>
        <begin position="21"/>
        <end position="420"/>
    </location>
</feature>
<keyword evidence="1" id="KW-1133">Transmembrane helix</keyword>
<dbReference type="InterPro" id="IPR050327">
    <property type="entry name" value="Proton-linked_MCT"/>
</dbReference>
<dbReference type="InterPro" id="IPR011701">
    <property type="entry name" value="MFS"/>
</dbReference>
<dbReference type="InterPro" id="IPR020846">
    <property type="entry name" value="MFS_dom"/>
</dbReference>
<dbReference type="AlphaFoldDB" id="A0A381Y5D0"/>
<evidence type="ECO:0000313" key="3">
    <source>
        <dbReference type="EMBL" id="SVA71861.1"/>
    </source>
</evidence>